<dbReference type="STRING" id="1454373.ACMU_04620"/>
<dbReference type="EMBL" id="JFKE01000013">
    <property type="protein sequence ID" value="KAJ53992.1"/>
    <property type="molecule type" value="Genomic_DNA"/>
</dbReference>
<reference evidence="2 3" key="1">
    <citation type="submission" date="2014-03" db="EMBL/GenBank/DDBJ databases">
        <title>Draft Genome Sequence of Actibacterium mucosum KCTC 23349, a Marine Alphaproteobacterium with Complex Ionic Requirements Isolated from Mediterranean Seawater at Malvarrosa Beach, Valencia, Spain.</title>
        <authorList>
            <person name="Arahal D.R."/>
            <person name="Shao Z."/>
            <person name="Lai Q."/>
            <person name="Pujalte M.J."/>
        </authorList>
    </citation>
    <scope>NUCLEOTIDE SEQUENCE [LARGE SCALE GENOMIC DNA]</scope>
    <source>
        <strain evidence="2 3">KCTC 23349</strain>
    </source>
</reference>
<keyword evidence="3" id="KW-1185">Reference proteome</keyword>
<protein>
    <recommendedName>
        <fullName evidence="1">VOC domain-containing protein</fullName>
    </recommendedName>
</protein>
<dbReference type="AlphaFoldDB" id="A0A037ZCX9"/>
<gene>
    <name evidence="2" type="ORF">ACMU_04620</name>
</gene>
<dbReference type="Gene3D" id="3.10.180.10">
    <property type="entry name" value="2,3-Dihydroxybiphenyl 1,2-Dioxygenase, domain 1"/>
    <property type="match status" value="1"/>
</dbReference>
<evidence type="ECO:0000259" key="1">
    <source>
        <dbReference type="PROSITE" id="PS51819"/>
    </source>
</evidence>
<name>A0A037ZCX9_9RHOB</name>
<dbReference type="PROSITE" id="PS51819">
    <property type="entry name" value="VOC"/>
    <property type="match status" value="1"/>
</dbReference>
<feature type="domain" description="VOC" evidence="1">
    <location>
        <begin position="4"/>
        <end position="131"/>
    </location>
</feature>
<dbReference type="InterPro" id="IPR004360">
    <property type="entry name" value="Glyas_Fos-R_dOase_dom"/>
</dbReference>
<sequence>MILGIAEVALRVSDLDRATRFYCDMLGFSVHLTEPQVVFLEVCQNGTPLAKMGHPQLLALFNRGQAIDPLVTTFDHIAFEISDDRYDAELARFDGLGMVIRERTWPDSLLWRGRSFFFRDPDGNVVELIAALPEAKA</sequence>
<dbReference type="PANTHER" id="PTHR21366">
    <property type="entry name" value="GLYOXALASE FAMILY PROTEIN"/>
    <property type="match status" value="1"/>
</dbReference>
<evidence type="ECO:0000313" key="2">
    <source>
        <dbReference type="EMBL" id="KAJ53992.1"/>
    </source>
</evidence>
<evidence type="ECO:0000313" key="3">
    <source>
        <dbReference type="Proteomes" id="UP000026249"/>
    </source>
</evidence>
<dbReference type="InterPro" id="IPR037523">
    <property type="entry name" value="VOC_core"/>
</dbReference>
<comment type="caution">
    <text evidence="2">The sequence shown here is derived from an EMBL/GenBank/DDBJ whole genome shotgun (WGS) entry which is preliminary data.</text>
</comment>
<dbReference type="SUPFAM" id="SSF54593">
    <property type="entry name" value="Glyoxalase/Bleomycin resistance protein/Dihydroxybiphenyl dioxygenase"/>
    <property type="match status" value="1"/>
</dbReference>
<dbReference type="OrthoDB" id="9812656at2"/>
<dbReference type="Pfam" id="PF00903">
    <property type="entry name" value="Glyoxalase"/>
    <property type="match status" value="1"/>
</dbReference>
<organism evidence="2 3">
    <name type="scientific">Actibacterium mucosum KCTC 23349</name>
    <dbReference type="NCBI Taxonomy" id="1454373"/>
    <lineage>
        <taxon>Bacteria</taxon>
        <taxon>Pseudomonadati</taxon>
        <taxon>Pseudomonadota</taxon>
        <taxon>Alphaproteobacteria</taxon>
        <taxon>Rhodobacterales</taxon>
        <taxon>Roseobacteraceae</taxon>
        <taxon>Actibacterium</taxon>
    </lineage>
</organism>
<dbReference type="Proteomes" id="UP000026249">
    <property type="component" value="Unassembled WGS sequence"/>
</dbReference>
<dbReference type="RefSeq" id="WP_035262855.1">
    <property type="nucleotide sequence ID" value="NZ_JFKE01000013.1"/>
</dbReference>
<dbReference type="InterPro" id="IPR050383">
    <property type="entry name" value="GlyoxalaseI/FosfomycinResist"/>
</dbReference>
<accession>A0A037ZCX9</accession>
<dbReference type="PANTHER" id="PTHR21366:SF14">
    <property type="entry name" value="GLYOXALASE DOMAIN-CONTAINING PROTEIN 5"/>
    <property type="match status" value="1"/>
</dbReference>
<dbReference type="InterPro" id="IPR029068">
    <property type="entry name" value="Glyas_Bleomycin-R_OHBP_Dase"/>
</dbReference>
<proteinExistence type="predicted"/>